<sequence>MKIELPEKIKAFIIRYKERIILTAAAILFAVLVAGGIYLQQKNKKSKEIPEKKIPVKVEIKAARVQGQSQSEKEPKPTTFFLKPSPGELLEQLNEMEGFDEKVATRKFAQLPVMWPVYFFSLTKKDEKTAKVELDVSEDGFGVLVVSEVSPEDYPELSGLQVGKKLWVAGEITAVDPAGTGTVYLKLDYLRFSDPAAEEVVTIEEGGKKE</sequence>
<dbReference type="Proteomes" id="UP000826725">
    <property type="component" value="Chromosome"/>
</dbReference>
<dbReference type="AlphaFoldDB" id="A0A8D5JQM7"/>
<evidence type="ECO:0000256" key="1">
    <source>
        <dbReference type="SAM" id="Phobius"/>
    </source>
</evidence>
<gene>
    <name evidence="2" type="ORF">DGMP_08940</name>
</gene>
<evidence type="ECO:0000313" key="2">
    <source>
        <dbReference type="EMBL" id="BCL60201.1"/>
    </source>
</evidence>
<proteinExistence type="predicted"/>
<keyword evidence="3" id="KW-1185">Reference proteome</keyword>
<keyword evidence="1" id="KW-0472">Membrane</keyword>
<dbReference type="RefSeq" id="WP_228856356.1">
    <property type="nucleotide sequence ID" value="NZ_AP024086.1"/>
</dbReference>
<name>A0A8D5JQM7_9BACT</name>
<protein>
    <submittedName>
        <fullName evidence="2">Uncharacterized protein</fullName>
    </submittedName>
</protein>
<reference evidence="2" key="1">
    <citation type="submission" date="2020-09" db="EMBL/GenBank/DDBJ databases">
        <title>Desulfogranum mesoprofundum gen. nov., sp. nov., a novel mesophilic, sulfate-reducing chemolithoautotroph isolated from a deep-sea hydrothermal vent chimney in the Suiyo Seamount.</title>
        <authorList>
            <person name="Hashimoto Y."/>
            <person name="Nakagawa S."/>
        </authorList>
    </citation>
    <scope>NUCLEOTIDE SEQUENCE</scope>
    <source>
        <strain evidence="2">KT2</strain>
    </source>
</reference>
<evidence type="ECO:0000313" key="3">
    <source>
        <dbReference type="Proteomes" id="UP000826725"/>
    </source>
</evidence>
<feature type="transmembrane region" description="Helical" evidence="1">
    <location>
        <begin position="20"/>
        <end position="39"/>
    </location>
</feature>
<accession>A0A8D5JQM7</accession>
<organism evidence="2 3">
    <name type="scientific">Desulfomarina profundi</name>
    <dbReference type="NCBI Taxonomy" id="2772557"/>
    <lineage>
        <taxon>Bacteria</taxon>
        <taxon>Pseudomonadati</taxon>
        <taxon>Thermodesulfobacteriota</taxon>
        <taxon>Desulfobulbia</taxon>
        <taxon>Desulfobulbales</taxon>
        <taxon>Desulfobulbaceae</taxon>
        <taxon>Desulfomarina</taxon>
    </lineage>
</organism>
<dbReference type="KEGG" id="dbk:DGMP_08940"/>
<keyword evidence="1" id="KW-0812">Transmembrane</keyword>
<dbReference type="EMBL" id="AP024086">
    <property type="protein sequence ID" value="BCL60201.1"/>
    <property type="molecule type" value="Genomic_DNA"/>
</dbReference>
<keyword evidence="1" id="KW-1133">Transmembrane helix</keyword>